<keyword evidence="4 7" id="KW-0812">Transmembrane</keyword>
<keyword evidence="5 7" id="KW-1133">Transmembrane helix</keyword>
<evidence type="ECO:0000313" key="8">
    <source>
        <dbReference type="EMBL" id="AEA47190.1"/>
    </source>
</evidence>
<dbReference type="Proteomes" id="UP000008136">
    <property type="component" value="Chromosome"/>
</dbReference>
<comment type="subcellular location">
    <subcellularLocation>
        <location evidence="1">Cell membrane</location>
        <topology evidence="1">Multi-pass membrane protein</topology>
    </subcellularLocation>
</comment>
<evidence type="ECO:0000256" key="3">
    <source>
        <dbReference type="ARBA" id="ARBA00022475"/>
    </source>
</evidence>
<keyword evidence="9" id="KW-1185">Reference proteome</keyword>
<comment type="similarity">
    <text evidence="2">Belongs to the UPF0324 family.</text>
</comment>
<dbReference type="HOGENOM" id="CLU_867684_0_0_2"/>
<dbReference type="OrthoDB" id="26684at2157"/>
<dbReference type="AlphaFoldDB" id="F2KMJ3"/>
<dbReference type="GeneID" id="10394300"/>
<evidence type="ECO:0000313" key="9">
    <source>
        <dbReference type="Proteomes" id="UP000008136"/>
    </source>
</evidence>
<feature type="transmembrane region" description="Helical" evidence="7">
    <location>
        <begin position="34"/>
        <end position="52"/>
    </location>
</feature>
<feature type="transmembrane region" description="Helical" evidence="7">
    <location>
        <begin position="122"/>
        <end position="144"/>
    </location>
</feature>
<name>F2KMJ3_ARCVS</name>
<gene>
    <name evidence="8" type="ordered locus">Arcve_1183</name>
</gene>
<feature type="transmembrane region" description="Helical" evidence="7">
    <location>
        <begin position="216"/>
        <end position="233"/>
    </location>
</feature>
<dbReference type="GO" id="GO:0005886">
    <property type="term" value="C:plasma membrane"/>
    <property type="evidence" value="ECO:0007669"/>
    <property type="project" value="UniProtKB-SubCell"/>
</dbReference>
<accession>F2KMJ3</accession>
<feature type="transmembrane region" description="Helical" evidence="7">
    <location>
        <begin position="265"/>
        <end position="287"/>
    </location>
</feature>
<protein>
    <submittedName>
        <fullName evidence="8">Uncharacterized protein family UPF0324</fullName>
    </submittedName>
</protein>
<evidence type="ECO:0000256" key="4">
    <source>
        <dbReference type="ARBA" id="ARBA00022692"/>
    </source>
</evidence>
<evidence type="ECO:0000256" key="7">
    <source>
        <dbReference type="SAM" id="Phobius"/>
    </source>
</evidence>
<dbReference type="InterPro" id="IPR018383">
    <property type="entry name" value="UPF0324_pro"/>
</dbReference>
<dbReference type="EMBL" id="CP002588">
    <property type="protein sequence ID" value="AEA47190.1"/>
    <property type="molecule type" value="Genomic_DNA"/>
</dbReference>
<feature type="transmembrane region" description="Helical" evidence="7">
    <location>
        <begin position="88"/>
        <end position="110"/>
    </location>
</feature>
<evidence type="ECO:0000256" key="2">
    <source>
        <dbReference type="ARBA" id="ARBA00007977"/>
    </source>
</evidence>
<feature type="transmembrane region" description="Helical" evidence="7">
    <location>
        <begin position="240"/>
        <end position="259"/>
    </location>
</feature>
<organism evidence="8 9">
    <name type="scientific">Archaeoglobus veneficus (strain DSM 11195 / SNP6)</name>
    <dbReference type="NCBI Taxonomy" id="693661"/>
    <lineage>
        <taxon>Archaea</taxon>
        <taxon>Methanobacteriati</taxon>
        <taxon>Methanobacteriota</taxon>
        <taxon>Archaeoglobi</taxon>
        <taxon>Archaeoglobales</taxon>
        <taxon>Archaeoglobaceae</taxon>
        <taxon>Archaeoglobus</taxon>
    </lineage>
</organism>
<feature type="transmembrane region" description="Helical" evidence="7">
    <location>
        <begin position="12"/>
        <end position="28"/>
    </location>
</feature>
<evidence type="ECO:0000256" key="1">
    <source>
        <dbReference type="ARBA" id="ARBA00004651"/>
    </source>
</evidence>
<dbReference type="PANTHER" id="PTHR30106">
    <property type="entry name" value="INNER MEMBRANE PROTEIN YEIH-RELATED"/>
    <property type="match status" value="1"/>
</dbReference>
<sequence>MVGKKLPEWKKAFGLIMITAPGIGAYLVSCICPALDALFLALIFGISLGSFLNNLKIRYLSEKSLAITLPLGIVLYGAKIKIPLPSDFPPQVIVLTILSTLIMGAAVFLFAKTFRVGEKLSLLLACGTAICGVSAITIVSSIVKPKKEEFSAAIIVITVVGLTGAIFYPFLGYHLGLSPDCYAILSGATLHQTGLVEIASLPFGNYVMQEGLAVKGIRIALISVVTLLISFIYAENRFYVPWYVVTFLIVAFLSSFVLTPEIVKVIEPLSTIAFSITLASIGLSVNIRDIQKVRLSPLIAAYGGWFASLAIFLIIMGWLL</sequence>
<dbReference type="PANTHER" id="PTHR30106:SF2">
    <property type="entry name" value="UPF0324 INNER MEMBRANE PROTEIN YEIH"/>
    <property type="match status" value="1"/>
</dbReference>
<keyword evidence="6 7" id="KW-0472">Membrane</keyword>
<evidence type="ECO:0000256" key="6">
    <source>
        <dbReference type="ARBA" id="ARBA00023136"/>
    </source>
</evidence>
<dbReference type="Pfam" id="PF03601">
    <property type="entry name" value="Cons_hypoth698"/>
    <property type="match status" value="1"/>
</dbReference>
<dbReference type="KEGG" id="ave:Arcve_1183"/>
<dbReference type="eggNOG" id="arCOG03873">
    <property type="taxonomic scope" value="Archaea"/>
</dbReference>
<evidence type="ECO:0000256" key="5">
    <source>
        <dbReference type="ARBA" id="ARBA00022989"/>
    </source>
</evidence>
<dbReference type="RefSeq" id="WP_013683853.1">
    <property type="nucleotide sequence ID" value="NC_015320.1"/>
</dbReference>
<reference evidence="8 9" key="1">
    <citation type="submission" date="2011-03" db="EMBL/GenBank/DDBJ databases">
        <title>The complete genome of Archaeoglobus veneficus SNP6.</title>
        <authorList>
            <consortium name="US DOE Joint Genome Institute (JGI-PGF)"/>
            <person name="Lucas S."/>
            <person name="Copeland A."/>
            <person name="Lapidus A."/>
            <person name="Bruce D."/>
            <person name="Goodwin L."/>
            <person name="Pitluck S."/>
            <person name="Kyrpides N."/>
            <person name="Mavromatis K."/>
            <person name="Pagani I."/>
            <person name="Ivanova N."/>
            <person name="Mikhailova N."/>
            <person name="Lu M."/>
            <person name="Detter J.C."/>
            <person name="Tapia R."/>
            <person name="Han C."/>
            <person name="Land M."/>
            <person name="Hauser L."/>
            <person name="Markowitz V."/>
            <person name="Cheng J.-F."/>
            <person name="Hugenholtz P."/>
            <person name="Woyke T."/>
            <person name="Wu D."/>
            <person name="Spring S."/>
            <person name="Brambilla E."/>
            <person name="Klenk H.-P."/>
            <person name="Eisen J.A."/>
        </authorList>
    </citation>
    <scope>NUCLEOTIDE SEQUENCE [LARGE SCALE GENOMIC DNA]</scope>
    <source>
        <strain>SNP6</strain>
    </source>
</reference>
<feature type="transmembrane region" description="Helical" evidence="7">
    <location>
        <begin position="299"/>
        <end position="319"/>
    </location>
</feature>
<dbReference type="STRING" id="693661.Arcve_1183"/>
<proteinExistence type="inferred from homology"/>
<keyword evidence="3" id="KW-1003">Cell membrane</keyword>
<feature type="transmembrane region" description="Helical" evidence="7">
    <location>
        <begin position="150"/>
        <end position="171"/>
    </location>
</feature>